<reference evidence="13 14" key="1">
    <citation type="journal article" date="2007" name="Nature">
        <title>Genome of the marsupial Monodelphis domestica reveals innovation in non-coding sequences.</title>
        <authorList>
            <person name="Mikkelsen T.S."/>
            <person name="Wakefield M.J."/>
            <person name="Aken B."/>
            <person name="Amemiya C.T."/>
            <person name="Chang J.L."/>
            <person name="Duke S."/>
            <person name="Garber M."/>
            <person name="Gentles A.J."/>
            <person name="Goodstadt L."/>
            <person name="Heger A."/>
            <person name="Jurka J."/>
            <person name="Kamal M."/>
            <person name="Mauceli E."/>
            <person name="Searle S.M."/>
            <person name="Sharpe T."/>
            <person name="Baker M.L."/>
            <person name="Batzer M.A."/>
            <person name="Benos P.V."/>
            <person name="Belov K."/>
            <person name="Clamp M."/>
            <person name="Cook A."/>
            <person name="Cuff J."/>
            <person name="Das R."/>
            <person name="Davidow L."/>
            <person name="Deakin J.E."/>
            <person name="Fazzari M.J."/>
            <person name="Glass J.L."/>
            <person name="Grabherr M."/>
            <person name="Greally J.M."/>
            <person name="Gu W."/>
            <person name="Hore T.A."/>
            <person name="Huttley G.A."/>
            <person name="Kleber M."/>
            <person name="Jirtle R.L."/>
            <person name="Koina E."/>
            <person name="Lee J.T."/>
            <person name="Mahony S."/>
            <person name="Marra M.A."/>
            <person name="Miller R.D."/>
            <person name="Nicholls R.D."/>
            <person name="Oda M."/>
            <person name="Papenfuss A.T."/>
            <person name="Parra Z.E."/>
            <person name="Pollock D.D."/>
            <person name="Ray D.A."/>
            <person name="Schein J.E."/>
            <person name="Speed T.P."/>
            <person name="Thompson K."/>
            <person name="VandeBerg J.L."/>
            <person name="Wade C.M."/>
            <person name="Walker J.A."/>
            <person name="Waters P.D."/>
            <person name="Webber C."/>
            <person name="Weidman J.R."/>
            <person name="Xie X."/>
            <person name="Zody M.C."/>
            <person name="Baldwin J."/>
            <person name="Abdouelleil A."/>
            <person name="Abdulkadir J."/>
            <person name="Abebe A."/>
            <person name="Abera B."/>
            <person name="Abreu J."/>
            <person name="Acer S.C."/>
            <person name="Aftuck L."/>
            <person name="Alexander A."/>
            <person name="An P."/>
            <person name="Anderson E."/>
            <person name="Anderson S."/>
            <person name="Arachi H."/>
            <person name="Azer M."/>
            <person name="Bachantsang P."/>
            <person name="Barry A."/>
            <person name="Bayul T."/>
            <person name="Berlin A."/>
            <person name="Bessette D."/>
            <person name="Bloom T."/>
            <person name="Bloom T."/>
            <person name="Boguslavskiy L."/>
            <person name="Bonnet C."/>
            <person name="Boukhgalter B."/>
            <person name="Bourzgui I."/>
            <person name="Brown A."/>
            <person name="Cahill P."/>
            <person name="Channer S."/>
            <person name="Cheshatsang Y."/>
            <person name="Chuda L."/>
            <person name="Citroen M."/>
            <person name="Collymore A."/>
            <person name="Cooke P."/>
            <person name="Costello M."/>
            <person name="D'Aco K."/>
            <person name="Daza R."/>
            <person name="De Haan G."/>
            <person name="DeGray S."/>
            <person name="DeMaso C."/>
            <person name="Dhargay N."/>
            <person name="Dooley K."/>
            <person name="Dooley E."/>
            <person name="Doricent M."/>
            <person name="Dorje P."/>
            <person name="Dorjee K."/>
            <person name="Dupes A."/>
            <person name="Elong R."/>
            <person name="Falk J."/>
            <person name="Farina A."/>
            <person name="Faro S."/>
            <person name="Ferguson D."/>
            <person name="Fisher S."/>
            <person name="Foley C.D."/>
            <person name="Franke A."/>
            <person name="Friedrich D."/>
            <person name="Gadbois L."/>
            <person name="Gearin G."/>
            <person name="Gearin C.R."/>
            <person name="Giannoukos G."/>
            <person name="Goode T."/>
            <person name="Graham J."/>
            <person name="Grandbois E."/>
            <person name="Grewal S."/>
            <person name="Gyaltsen K."/>
            <person name="Hafez N."/>
            <person name="Hagos B."/>
            <person name="Hall J."/>
            <person name="Henson C."/>
            <person name="Hollinger A."/>
            <person name="Honan T."/>
            <person name="Huard M.D."/>
            <person name="Hughes L."/>
            <person name="Hurhula B."/>
            <person name="Husby M.E."/>
            <person name="Kamat A."/>
            <person name="Kanga B."/>
            <person name="Kashin S."/>
            <person name="Khazanovich D."/>
            <person name="Kisner P."/>
            <person name="Lance K."/>
            <person name="Lara M."/>
            <person name="Lee W."/>
            <person name="Lennon N."/>
            <person name="Letendre F."/>
            <person name="LeVine R."/>
            <person name="Lipovsky A."/>
            <person name="Liu X."/>
            <person name="Liu J."/>
            <person name="Liu S."/>
            <person name="Lokyitsang T."/>
            <person name="Lokyitsang Y."/>
            <person name="Lubonja R."/>
            <person name="Lui A."/>
            <person name="MacDonald P."/>
            <person name="Magnisalis V."/>
            <person name="Maru K."/>
            <person name="Matthews C."/>
            <person name="McCusker W."/>
            <person name="McDonough S."/>
            <person name="Mehta T."/>
            <person name="Meldrim J."/>
            <person name="Meneus L."/>
            <person name="Mihai O."/>
            <person name="Mihalev A."/>
            <person name="Mihova T."/>
            <person name="Mittelman R."/>
            <person name="Mlenga V."/>
            <person name="Montmayeur A."/>
            <person name="Mulrain L."/>
            <person name="Navidi A."/>
            <person name="Naylor J."/>
            <person name="Negash T."/>
            <person name="Nguyen T."/>
            <person name="Nguyen N."/>
            <person name="Nicol R."/>
            <person name="Norbu C."/>
            <person name="Norbu N."/>
            <person name="Novod N."/>
            <person name="O'Neill B."/>
            <person name="Osman S."/>
            <person name="Markiewicz E."/>
            <person name="Oyono O.L."/>
            <person name="Patti C."/>
            <person name="Phunkhang P."/>
            <person name="Pierre F."/>
            <person name="Priest M."/>
            <person name="Raghuraman S."/>
            <person name="Rege F."/>
            <person name="Reyes R."/>
            <person name="Rise C."/>
            <person name="Rogov P."/>
            <person name="Ross K."/>
            <person name="Ryan E."/>
            <person name="Settipalli S."/>
            <person name="Shea T."/>
            <person name="Sherpa N."/>
            <person name="Shi L."/>
            <person name="Shih D."/>
            <person name="Sparrow T."/>
            <person name="Spaulding J."/>
            <person name="Stalker J."/>
            <person name="Stange-Thomann N."/>
            <person name="Stavropoulos S."/>
            <person name="Stone C."/>
            <person name="Strader C."/>
            <person name="Tesfaye S."/>
            <person name="Thomson T."/>
            <person name="Thoulutsang Y."/>
            <person name="Thoulutsang D."/>
            <person name="Topham K."/>
            <person name="Topping I."/>
            <person name="Tsamla T."/>
            <person name="Vassiliev H."/>
            <person name="Vo A."/>
            <person name="Wangchuk T."/>
            <person name="Wangdi T."/>
            <person name="Weiand M."/>
            <person name="Wilkinson J."/>
            <person name="Wilson A."/>
            <person name="Yadav S."/>
            <person name="Young G."/>
            <person name="Yu Q."/>
            <person name="Zembek L."/>
            <person name="Zhong D."/>
            <person name="Zimmer A."/>
            <person name="Zwirko Z."/>
            <person name="Jaffe D.B."/>
            <person name="Alvarez P."/>
            <person name="Brockman W."/>
            <person name="Butler J."/>
            <person name="Chin C."/>
            <person name="Gnerre S."/>
            <person name="MacCallum I."/>
            <person name="Graves J.A."/>
            <person name="Ponting C.P."/>
            <person name="Breen M."/>
            <person name="Samollow P.B."/>
            <person name="Lander E.S."/>
            <person name="Lindblad-Toh K."/>
        </authorList>
    </citation>
    <scope>NUCLEOTIDE SEQUENCE [LARGE SCALE GENOMIC DNA]</scope>
</reference>
<dbReference type="OrthoDB" id="1508846at2759"/>
<dbReference type="GO" id="GO:0033179">
    <property type="term" value="C:proton-transporting V-type ATPase, V0 domain"/>
    <property type="evidence" value="ECO:0007669"/>
    <property type="project" value="UniProtKB-UniRule"/>
</dbReference>
<name>A0A5F8H4M7_MONDO</name>
<keyword evidence="6 12" id="KW-1133">Transmembrane helix</keyword>
<keyword evidence="9" id="KW-0325">Glycoprotein</keyword>
<feature type="transmembrane region" description="Helical" evidence="12">
    <location>
        <begin position="6"/>
        <end position="28"/>
    </location>
</feature>
<dbReference type="OMA" id="TDAIWYL"/>
<keyword evidence="14" id="KW-1185">Reference proteome</keyword>
<dbReference type="KEGG" id="mdo:100031283"/>
<evidence type="ECO:0000256" key="9">
    <source>
        <dbReference type="ARBA" id="ARBA00023180"/>
    </source>
</evidence>
<dbReference type="Pfam" id="PF05493">
    <property type="entry name" value="ATP_synt_H"/>
    <property type="match status" value="1"/>
</dbReference>
<evidence type="ECO:0000256" key="2">
    <source>
        <dbReference type="ARBA" id="ARBA00008328"/>
    </source>
</evidence>
<keyword evidence="4 12" id="KW-0812">Transmembrane</keyword>
<keyword evidence="8 12" id="KW-0472">Membrane</keyword>
<evidence type="ECO:0000256" key="12">
    <source>
        <dbReference type="PIRNR" id="PIRNR038097"/>
    </source>
</evidence>
<dbReference type="RefSeq" id="XP_007474084.1">
    <property type="nucleotide sequence ID" value="XM_007474022.3"/>
</dbReference>
<keyword evidence="5 12" id="KW-0375">Hydrogen ion transport</keyword>
<dbReference type="GeneTree" id="ENSGT00940000156866"/>
<evidence type="ECO:0000313" key="13">
    <source>
        <dbReference type="Ensembl" id="ENSMODP00000054895.1"/>
    </source>
</evidence>
<evidence type="ECO:0000256" key="11">
    <source>
        <dbReference type="ARBA" id="ARBA00046696"/>
    </source>
</evidence>
<dbReference type="PIRSF" id="PIRSF038097">
    <property type="entry name" value="V-ATP_synth_e1/e2"/>
    <property type="match status" value="1"/>
</dbReference>
<evidence type="ECO:0000256" key="7">
    <source>
        <dbReference type="ARBA" id="ARBA00023065"/>
    </source>
</evidence>
<dbReference type="InParanoid" id="A0A5F8H4M7"/>
<comment type="subcellular location">
    <subcellularLocation>
        <location evidence="1 12">Membrane</location>
        <topology evidence="1 12">Multi-pass membrane protein</topology>
    </subcellularLocation>
</comment>
<evidence type="ECO:0000256" key="8">
    <source>
        <dbReference type="ARBA" id="ARBA00023136"/>
    </source>
</evidence>
<evidence type="ECO:0000256" key="6">
    <source>
        <dbReference type="ARBA" id="ARBA00022989"/>
    </source>
</evidence>
<dbReference type="Bgee" id="ENSMODG00000044657">
    <property type="expression patterns" value="Expressed in skeleton of lower jaw and 20 other cell types or tissues"/>
</dbReference>
<evidence type="ECO:0000256" key="5">
    <source>
        <dbReference type="ARBA" id="ARBA00022781"/>
    </source>
</evidence>
<dbReference type="InterPro" id="IPR008389">
    <property type="entry name" value="ATPase_V0-cplx_e1/e2_su"/>
</dbReference>
<protein>
    <recommendedName>
        <fullName evidence="12">V-type proton ATPase subunit</fullName>
    </recommendedName>
</protein>
<gene>
    <name evidence="13" type="primary">ATP6V0E1</name>
</gene>
<accession>A0A5F8H4M7</accession>
<dbReference type="GeneID" id="100031283"/>
<evidence type="ECO:0000313" key="14">
    <source>
        <dbReference type="Proteomes" id="UP000002280"/>
    </source>
</evidence>
<evidence type="ECO:0000256" key="4">
    <source>
        <dbReference type="ARBA" id="ARBA00022692"/>
    </source>
</evidence>
<keyword evidence="7 12" id="KW-0406">Ion transport</keyword>
<evidence type="ECO:0000256" key="3">
    <source>
        <dbReference type="ARBA" id="ARBA00022448"/>
    </source>
</evidence>
<reference evidence="13" key="3">
    <citation type="submission" date="2025-09" db="UniProtKB">
        <authorList>
            <consortium name="Ensembl"/>
        </authorList>
    </citation>
    <scope>IDENTIFICATION</scope>
</reference>
<dbReference type="Ensembl" id="ENSMODT00000088663.1">
    <property type="protein sequence ID" value="ENSMODP00000054895.1"/>
    <property type="gene ID" value="ENSMODG00000044657.1"/>
</dbReference>
<dbReference type="PANTHER" id="PTHR12263">
    <property type="entry name" value="VACUOLAR ATP SYNTHASE SUBUNIT H"/>
    <property type="match status" value="1"/>
</dbReference>
<reference evidence="13" key="2">
    <citation type="submission" date="2025-08" db="UniProtKB">
        <authorList>
            <consortium name="Ensembl"/>
        </authorList>
    </citation>
    <scope>IDENTIFICATION</scope>
</reference>
<dbReference type="InterPro" id="IPR017385">
    <property type="entry name" value="ATPase_V0-cplx_e1/e2_su_met"/>
</dbReference>
<dbReference type="STRING" id="13616.ENSMODP00000054895"/>
<comment type="function">
    <text evidence="10 12">Subunit of the V0 complex of vacuolar(H+)-ATPase (V-ATPase), a multisubunit enzyme composed of a peripheral complex (V1) that hydrolyzes ATP and a membrane integral complex (V0) that translocates protons. V-ATPase is responsible for acidifying and maintaining the pH of intracellular compartments and in some cell types, is targeted to the plasma membrane, where it is responsible for acidifying the extracellular environment.</text>
</comment>
<comment type="subunit">
    <text evidence="11">V-ATPase is a heteromultimeric enzyme made up of two complexes: the ATP-hydrolytic V1 complex and the proton translocation V0 complex. The V1 complex consists of three catalytic AB heterodimers that form a heterohexamer, three peripheral stalks each consisting of EG heterodimers, one central rotor including subunits D and F, and the regulatory subunits C and H. The proton translocation complex V0 consists of the proton transport subunit a, a ring of proteolipid subunits c9c'', rotary subunit d, subunits e and f, and the accessory subunits ATP6AP1/Ac45 and ATP6AP2/PRR.</text>
</comment>
<comment type="similarity">
    <text evidence="2 12">Belongs to the V-ATPase e1/e2 subunit family.</text>
</comment>
<evidence type="ECO:0000256" key="1">
    <source>
        <dbReference type="ARBA" id="ARBA00004141"/>
    </source>
</evidence>
<dbReference type="PANTHER" id="PTHR12263:SF5">
    <property type="entry name" value="V-TYPE PROTON ATPASE SUBUNIT E 1"/>
    <property type="match status" value="1"/>
</dbReference>
<dbReference type="CTD" id="8992"/>
<sequence>MTPVGISVPVIVMSVFWGVVGIFFPFFIPKGPSRGIIIVMLVVSSVCCYLFWLIAFLAQLHPLFGPELKNETIWYLSYHWP</sequence>
<dbReference type="GO" id="GO:0055085">
    <property type="term" value="P:transmembrane transport"/>
    <property type="evidence" value="ECO:0000318"/>
    <property type="project" value="GO_Central"/>
</dbReference>
<dbReference type="Proteomes" id="UP000002280">
    <property type="component" value="Chromosome 1"/>
</dbReference>
<dbReference type="GO" id="GO:0046961">
    <property type="term" value="F:proton-transporting ATPase activity, rotational mechanism"/>
    <property type="evidence" value="ECO:0007669"/>
    <property type="project" value="Ensembl"/>
</dbReference>
<feature type="transmembrane region" description="Helical" evidence="12">
    <location>
        <begin position="35"/>
        <end position="58"/>
    </location>
</feature>
<proteinExistence type="inferred from homology"/>
<organism evidence="13 14">
    <name type="scientific">Monodelphis domestica</name>
    <name type="common">Gray short-tailed opossum</name>
    <dbReference type="NCBI Taxonomy" id="13616"/>
    <lineage>
        <taxon>Eukaryota</taxon>
        <taxon>Metazoa</taxon>
        <taxon>Chordata</taxon>
        <taxon>Craniata</taxon>
        <taxon>Vertebrata</taxon>
        <taxon>Euteleostomi</taxon>
        <taxon>Mammalia</taxon>
        <taxon>Metatheria</taxon>
        <taxon>Didelphimorphia</taxon>
        <taxon>Didelphidae</taxon>
        <taxon>Monodelphis</taxon>
    </lineage>
</organism>
<evidence type="ECO:0000256" key="10">
    <source>
        <dbReference type="ARBA" id="ARBA00045818"/>
    </source>
</evidence>
<keyword evidence="3 12" id="KW-0813">Transport</keyword>
<dbReference type="RefSeq" id="XP_007474083.1">
    <property type="nucleotide sequence ID" value="XM_007474021.3"/>
</dbReference>
<dbReference type="AlphaFoldDB" id="A0A5F8H4M7"/>
<dbReference type="FunCoup" id="A0A5F8H4M7">
    <property type="interactions" value="294"/>
</dbReference>